<dbReference type="OMA" id="VVCVIAW"/>
<evidence type="ECO:0000259" key="17">
    <source>
        <dbReference type="PROSITE" id="PS50850"/>
    </source>
</evidence>
<feature type="transmembrane region" description="Helical" evidence="16">
    <location>
        <begin position="465"/>
        <end position="488"/>
    </location>
</feature>
<evidence type="ECO:0000256" key="10">
    <source>
        <dbReference type="ARBA" id="ARBA00044656"/>
    </source>
</evidence>
<dbReference type="PROSITE" id="PS00216">
    <property type="entry name" value="SUGAR_TRANSPORT_1"/>
    <property type="match status" value="2"/>
</dbReference>
<dbReference type="PANTHER" id="PTHR48020">
    <property type="entry name" value="PROTON MYO-INOSITOL COTRANSPORTER"/>
    <property type="match status" value="1"/>
</dbReference>
<feature type="transmembrane region" description="Helical" evidence="16">
    <location>
        <begin position="531"/>
        <end position="552"/>
    </location>
</feature>
<dbReference type="InParanoid" id="A0A0G4F0E9"/>
<comment type="catalytic activity">
    <reaction evidence="12">
        <text>D-glucosamine(out) = D-glucosamine(in)</text>
        <dbReference type="Rhea" id="RHEA:78423"/>
        <dbReference type="ChEBI" id="CHEBI:58723"/>
    </reaction>
    <physiologicalReaction direction="left-to-right" evidence="12">
        <dbReference type="Rhea" id="RHEA:78424"/>
    </physiologicalReaction>
</comment>
<feature type="transmembrane region" description="Helical" evidence="16">
    <location>
        <begin position="105"/>
        <end position="133"/>
    </location>
</feature>
<evidence type="ECO:0000256" key="9">
    <source>
        <dbReference type="ARBA" id="ARBA00044648"/>
    </source>
</evidence>
<evidence type="ECO:0000256" key="15">
    <source>
        <dbReference type="SAM" id="MobiDB-lite"/>
    </source>
</evidence>
<feature type="transmembrane region" description="Helical" evidence="16">
    <location>
        <begin position="634"/>
        <end position="662"/>
    </location>
</feature>
<dbReference type="PANTHER" id="PTHR48020:SF12">
    <property type="entry name" value="PROTON MYO-INOSITOL COTRANSPORTER"/>
    <property type="match status" value="1"/>
</dbReference>
<dbReference type="InterPro" id="IPR005828">
    <property type="entry name" value="MFS_sugar_transport-like"/>
</dbReference>
<sequence>MRLFWSTLLISISNFNFGFNTGVIAGVILLITEDFPQLASPLWSGLFAGSILLGGITGALVSFPAADLMGRRKTLLYTNLFYLAGPVLCSVTPPCPADASTATFVALLGMLLVTRYLTGIGVGVTCALANLYVSEISPAKKRGALGGIAPLMGTLGIVSSYIACALLPLTGLSWRFVVLVPVLPALLQLYCKSYLCESPRWLLMTNQLPRAIQTLTWLLAEEPSLSPSPAPPRPAPSAAPPSGADPFPHTKPPYRYTQVGSQDDASPEEAGNGIGISPLVAVELRRIQEELLTLKSHASDLNIEEVGTESEEPSPSPRPAAASDATSSTGAASTAATAATAAHQHQQPHQPPQRAKRKTSPTPTPLGHESPHAVALSGDEGPSAGVTAVRLPPSDNGVLSGSDDTSPRYRGERASAGSTRCFGRRGQRGEAGGSGVGGRERVPSGQVEERVRMREVWSAKYRRPLFVAIALNALQQLSGINAIVYYAPEVFNRVGFDKTTSVRVTAVVASFQLVMLYLVVKLIDRVGRKPLAYLGLTGMSVSLLLIALAFAIEPPLNPPHGPHPHPLTSVHLHTNMTAIVPTENGTFSSGLKGLPPLRVGDLEMLAGVGNGTGKESDGDGLGYEGGLLGAVGEFVGASALAVVGVLSMKLFFSLSLGPLPYIITTELFPSRVRAAGVSSAWVFNWLFNFVVTFATPKCLEVVPSLTFVSFAVFALLSLPFIMLYLPETKGKTLEDLGRMTAKS</sequence>
<keyword evidence="19" id="KW-1185">Reference proteome</keyword>
<organism evidence="18 19">
    <name type="scientific">Vitrella brassicaformis (strain CCMP3155)</name>
    <dbReference type="NCBI Taxonomy" id="1169540"/>
    <lineage>
        <taxon>Eukaryota</taxon>
        <taxon>Sar</taxon>
        <taxon>Alveolata</taxon>
        <taxon>Colpodellida</taxon>
        <taxon>Vitrellaceae</taxon>
        <taxon>Vitrella</taxon>
    </lineage>
</organism>
<dbReference type="AlphaFoldDB" id="A0A0G4F0E9"/>
<evidence type="ECO:0000256" key="14">
    <source>
        <dbReference type="ARBA" id="ARBA00044780"/>
    </source>
</evidence>
<keyword evidence="5 16" id="KW-0812">Transmembrane</keyword>
<comment type="catalytic activity">
    <reaction evidence="10">
        <text>D-xylose(out) = D-xylose(in)</text>
        <dbReference type="Rhea" id="RHEA:78427"/>
        <dbReference type="ChEBI" id="CHEBI:53455"/>
    </reaction>
    <physiologicalReaction direction="left-to-right" evidence="10">
        <dbReference type="Rhea" id="RHEA:78428"/>
    </physiologicalReaction>
</comment>
<evidence type="ECO:0000256" key="8">
    <source>
        <dbReference type="ARBA" id="ARBA00044637"/>
    </source>
</evidence>
<dbReference type="InterPro" id="IPR036259">
    <property type="entry name" value="MFS_trans_sf"/>
</dbReference>
<evidence type="ECO:0000256" key="1">
    <source>
        <dbReference type="ARBA" id="ARBA00004141"/>
    </source>
</evidence>
<feature type="domain" description="Major facilitator superfamily (MFS) profile" evidence="17">
    <location>
        <begin position="6"/>
        <end position="729"/>
    </location>
</feature>
<feature type="transmembrane region" description="Helical" evidence="16">
    <location>
        <begin position="174"/>
        <end position="191"/>
    </location>
</feature>
<evidence type="ECO:0000256" key="6">
    <source>
        <dbReference type="ARBA" id="ARBA00022989"/>
    </source>
</evidence>
<dbReference type="PROSITE" id="PS00217">
    <property type="entry name" value="SUGAR_TRANSPORT_2"/>
    <property type="match status" value="1"/>
</dbReference>
<feature type="transmembrane region" description="Helical" evidence="16">
    <location>
        <begin position="41"/>
        <end position="63"/>
    </location>
</feature>
<dbReference type="EMBL" id="CDMY01000356">
    <property type="protein sequence ID" value="CEM04741.1"/>
    <property type="molecule type" value="Genomic_DNA"/>
</dbReference>
<comment type="catalytic activity">
    <reaction evidence="8">
        <text>D-galactose(in) = D-galactose(out)</text>
        <dbReference type="Rhea" id="RHEA:34915"/>
        <dbReference type="ChEBI" id="CHEBI:4139"/>
    </reaction>
    <physiologicalReaction direction="right-to-left" evidence="8">
        <dbReference type="Rhea" id="RHEA:34917"/>
    </physiologicalReaction>
</comment>
<feature type="transmembrane region" description="Helical" evidence="16">
    <location>
        <begin position="500"/>
        <end position="519"/>
    </location>
</feature>
<comment type="subcellular location">
    <subcellularLocation>
        <location evidence="1">Membrane</location>
        <topology evidence="1">Multi-pass membrane protein</topology>
    </subcellularLocation>
</comment>
<evidence type="ECO:0000256" key="7">
    <source>
        <dbReference type="ARBA" id="ARBA00023136"/>
    </source>
</evidence>
<keyword evidence="4" id="KW-0813">Transport</keyword>
<dbReference type="InterPro" id="IPR005829">
    <property type="entry name" value="Sugar_transporter_CS"/>
</dbReference>
<evidence type="ECO:0000256" key="5">
    <source>
        <dbReference type="ARBA" id="ARBA00022692"/>
    </source>
</evidence>
<evidence type="ECO:0000256" key="16">
    <source>
        <dbReference type="SAM" id="Phobius"/>
    </source>
</evidence>
<gene>
    <name evidence="18" type="ORF">Vbra_14092</name>
</gene>
<dbReference type="Pfam" id="PF00083">
    <property type="entry name" value="Sugar_tr"/>
    <property type="match status" value="3"/>
</dbReference>
<comment type="catalytic activity">
    <reaction evidence="9">
        <text>D-glucose(out) = D-glucose(in)</text>
        <dbReference type="Rhea" id="RHEA:60376"/>
        <dbReference type="ChEBI" id="CHEBI:4167"/>
    </reaction>
    <physiologicalReaction direction="left-to-right" evidence="9">
        <dbReference type="Rhea" id="RHEA:60377"/>
    </physiologicalReaction>
</comment>
<comment type="subunit">
    <text evidence="3">Homodimer.</text>
</comment>
<dbReference type="GO" id="GO:0022857">
    <property type="term" value="F:transmembrane transporter activity"/>
    <property type="evidence" value="ECO:0007669"/>
    <property type="project" value="InterPro"/>
</dbReference>
<feature type="transmembrane region" description="Helical" evidence="16">
    <location>
        <begin position="701"/>
        <end position="725"/>
    </location>
</feature>
<feature type="region of interest" description="Disordered" evidence="15">
    <location>
        <begin position="223"/>
        <end position="272"/>
    </location>
</feature>
<keyword evidence="7 16" id="KW-0472">Membrane</keyword>
<feature type="compositionally biased region" description="Pro residues" evidence="15">
    <location>
        <begin position="226"/>
        <end position="239"/>
    </location>
</feature>
<feature type="region of interest" description="Disordered" evidence="15">
    <location>
        <begin position="304"/>
        <end position="445"/>
    </location>
</feature>
<comment type="catalytic activity">
    <reaction evidence="11">
        <text>D-mannose(out) = D-mannose(in)</text>
        <dbReference type="Rhea" id="RHEA:78391"/>
        <dbReference type="ChEBI" id="CHEBI:4208"/>
    </reaction>
    <physiologicalReaction direction="left-to-right" evidence="11">
        <dbReference type="Rhea" id="RHEA:78392"/>
    </physiologicalReaction>
</comment>
<name>A0A0G4F0E9_VITBC</name>
<dbReference type="SUPFAM" id="SSF103473">
    <property type="entry name" value="MFS general substrate transporter"/>
    <property type="match status" value="1"/>
</dbReference>
<feature type="transmembrane region" description="Helical" evidence="16">
    <location>
        <begin position="75"/>
        <end position="93"/>
    </location>
</feature>
<dbReference type="GO" id="GO:0016020">
    <property type="term" value="C:membrane"/>
    <property type="evidence" value="ECO:0007669"/>
    <property type="project" value="UniProtKB-SubCell"/>
</dbReference>
<evidence type="ECO:0000256" key="2">
    <source>
        <dbReference type="ARBA" id="ARBA00010992"/>
    </source>
</evidence>
<dbReference type="InterPro" id="IPR003663">
    <property type="entry name" value="Sugar/inositol_transpt"/>
</dbReference>
<evidence type="ECO:0000313" key="19">
    <source>
        <dbReference type="Proteomes" id="UP000041254"/>
    </source>
</evidence>
<comment type="catalytic activity">
    <reaction evidence="13">
        <text>D-fructose(out) = D-fructose(in)</text>
        <dbReference type="Rhea" id="RHEA:60372"/>
        <dbReference type="ChEBI" id="CHEBI:37721"/>
    </reaction>
    <physiologicalReaction direction="left-to-right" evidence="13">
        <dbReference type="Rhea" id="RHEA:60373"/>
    </physiologicalReaction>
</comment>
<evidence type="ECO:0000256" key="3">
    <source>
        <dbReference type="ARBA" id="ARBA00011738"/>
    </source>
</evidence>
<dbReference type="STRING" id="1169540.A0A0G4F0E9"/>
<feature type="compositionally biased region" description="Low complexity" evidence="15">
    <location>
        <begin position="319"/>
        <end position="348"/>
    </location>
</feature>
<keyword evidence="6 16" id="KW-1133">Transmembrane helix</keyword>
<proteinExistence type="inferred from homology"/>
<accession>A0A0G4F0E9</accession>
<dbReference type="PROSITE" id="PS50850">
    <property type="entry name" value="MFS"/>
    <property type="match status" value="1"/>
</dbReference>
<dbReference type="InterPro" id="IPR020846">
    <property type="entry name" value="MFS_dom"/>
</dbReference>
<dbReference type="Gene3D" id="1.20.1250.20">
    <property type="entry name" value="MFS general substrate transporter like domains"/>
    <property type="match status" value="3"/>
</dbReference>
<evidence type="ECO:0000256" key="12">
    <source>
        <dbReference type="ARBA" id="ARBA00044668"/>
    </source>
</evidence>
<protein>
    <recommendedName>
        <fullName evidence="14">Hexose transporter 1</fullName>
    </recommendedName>
</protein>
<evidence type="ECO:0000313" key="18">
    <source>
        <dbReference type="EMBL" id="CEM04741.1"/>
    </source>
</evidence>
<dbReference type="PRINTS" id="PR00171">
    <property type="entry name" value="SUGRTRNSPORT"/>
</dbReference>
<reference evidence="18 19" key="1">
    <citation type="submission" date="2014-11" db="EMBL/GenBank/DDBJ databases">
        <authorList>
            <person name="Zhu J."/>
            <person name="Qi W."/>
            <person name="Song R."/>
        </authorList>
    </citation>
    <scope>NUCLEOTIDE SEQUENCE [LARGE SCALE GENOMIC DNA]</scope>
</reference>
<dbReference type="Proteomes" id="UP000041254">
    <property type="component" value="Unassembled WGS sequence"/>
</dbReference>
<comment type="similarity">
    <text evidence="2">Belongs to the major facilitator superfamily. Sugar transporter (TC 2.A.1.1) family.</text>
</comment>
<evidence type="ECO:0000256" key="11">
    <source>
        <dbReference type="ARBA" id="ARBA00044662"/>
    </source>
</evidence>
<dbReference type="VEuPathDB" id="CryptoDB:Vbra_14092"/>
<evidence type="ECO:0000256" key="4">
    <source>
        <dbReference type="ARBA" id="ARBA00022448"/>
    </source>
</evidence>
<evidence type="ECO:0000256" key="13">
    <source>
        <dbReference type="ARBA" id="ARBA00044710"/>
    </source>
</evidence>
<feature type="transmembrane region" description="Helical" evidence="16">
    <location>
        <begin position="674"/>
        <end position="695"/>
    </location>
</feature>
<dbReference type="OrthoDB" id="6612291at2759"/>
<dbReference type="InterPro" id="IPR050814">
    <property type="entry name" value="Myo-inositol_Transporter"/>
</dbReference>
<feature type="transmembrane region" description="Helical" evidence="16">
    <location>
        <begin position="145"/>
        <end position="168"/>
    </location>
</feature>